<proteinExistence type="predicted"/>
<evidence type="ECO:0000313" key="1">
    <source>
        <dbReference type="Proteomes" id="UP000036681"/>
    </source>
</evidence>
<keyword evidence="1" id="KW-1185">Reference proteome</keyword>
<protein>
    <submittedName>
        <fullName evidence="2">DUF982 domain-containing protein</fullName>
    </submittedName>
</protein>
<name>A0A0M3HN96_ASCLU</name>
<dbReference type="WBParaSite" id="ALUE_0000312301-mRNA-1">
    <property type="protein sequence ID" value="ALUE_0000312301-mRNA-1"/>
    <property type="gene ID" value="ALUE_0000312301"/>
</dbReference>
<dbReference type="AlphaFoldDB" id="A0A0M3HN96"/>
<sequence>MAATLSAHEQAASISAATAMFSQCSLDDATEAFRGACRNFDGRYSNESKGCTASRIQRRNAVGNLFEGVDLAFIKQLTAGTAMELH</sequence>
<reference evidence="2" key="1">
    <citation type="submission" date="2017-02" db="UniProtKB">
        <authorList>
            <consortium name="WormBaseParasite"/>
        </authorList>
    </citation>
    <scope>IDENTIFICATION</scope>
</reference>
<accession>A0A0M3HN96</accession>
<dbReference type="Proteomes" id="UP000036681">
    <property type="component" value="Unplaced"/>
</dbReference>
<organism evidence="1 2">
    <name type="scientific">Ascaris lumbricoides</name>
    <name type="common">Giant roundworm</name>
    <dbReference type="NCBI Taxonomy" id="6252"/>
    <lineage>
        <taxon>Eukaryota</taxon>
        <taxon>Metazoa</taxon>
        <taxon>Ecdysozoa</taxon>
        <taxon>Nematoda</taxon>
        <taxon>Chromadorea</taxon>
        <taxon>Rhabditida</taxon>
        <taxon>Spirurina</taxon>
        <taxon>Ascaridomorpha</taxon>
        <taxon>Ascaridoidea</taxon>
        <taxon>Ascarididae</taxon>
        <taxon>Ascaris</taxon>
    </lineage>
</organism>
<evidence type="ECO:0000313" key="2">
    <source>
        <dbReference type="WBParaSite" id="ALUE_0000312301-mRNA-1"/>
    </source>
</evidence>